<keyword evidence="3" id="KW-1185">Reference proteome</keyword>
<comment type="caution">
    <text evidence="2">The sequence shown here is derived from an EMBL/GenBank/DDBJ whole genome shotgun (WGS) entry which is preliminary data.</text>
</comment>
<reference evidence="2 3" key="1">
    <citation type="journal article" date="2017" name="Curr. Biol.">
        <title>Genome architecture and evolution of a unichromosomal asexual nematode.</title>
        <authorList>
            <person name="Fradin H."/>
            <person name="Zegar C."/>
            <person name="Gutwein M."/>
            <person name="Lucas J."/>
            <person name="Kovtun M."/>
            <person name="Corcoran D."/>
            <person name="Baugh L.R."/>
            <person name="Kiontke K."/>
            <person name="Gunsalus K."/>
            <person name="Fitch D.H."/>
            <person name="Piano F."/>
        </authorList>
    </citation>
    <scope>NUCLEOTIDE SEQUENCE [LARGE SCALE GENOMIC DNA]</scope>
    <source>
        <strain evidence="2">PF1309</strain>
    </source>
</reference>
<feature type="compositionally biased region" description="Basic and acidic residues" evidence="1">
    <location>
        <begin position="165"/>
        <end position="179"/>
    </location>
</feature>
<proteinExistence type="predicted"/>
<feature type="region of interest" description="Disordered" evidence="1">
    <location>
        <begin position="130"/>
        <end position="276"/>
    </location>
</feature>
<sequence length="584" mass="66510">MIPDPTMKSLRKWQRENDIDPLEFYKMVRRKVFGISRATLDSYLEGSCSPELKIKLDTVVEKLMTQRISKELEMEMQEDEGEEEEVPVKRSKRTPKAKQIFSPNKTTERRCRTDKLSKLMMDEIAALIKKFQEQDEESSSDSDNSLEQKRSDSCQNRNSRKRSRKSLEDEWVPYRRERYSPFVQSRSASTLPKSVSTSARKDESQERESKSNDAKTKNTPKSSKNGPVKEGKLKKTTTGGKSKNTDSAKKEVSAKKPRVQKRKYEKSPPTPVLPPSVRKLLNSWEETHKGNSRGSWLWMDAAEAIHAKSCIGAKLDAQPATLSYTRQLNSIPLMPIPCNLNTVPRSYLGRGQSMLIGNYARYICMDCQCNRDSPGACPRCTIGKLTTDNNSFIPDDETSEDVPSSSFSLNVTRCYRCKSQEDQARLRFCMNCCMAGHLIEPVEGGKFVIPSGKDQYYKFINLKRRLICSECFIKLDNEANAVCGMELEHRSMHISKLLLDPVIENRVANGSTSDAELKQTGSKRRQIDTMEELEQRTKQMTISNVSERRAQHEEGQAPSTETQTQSRWAENLFNAGKNLSNNVI</sequence>
<dbReference type="AlphaFoldDB" id="A0A2A2KJ57"/>
<feature type="compositionally biased region" description="Polar residues" evidence="1">
    <location>
        <begin position="557"/>
        <end position="566"/>
    </location>
</feature>
<dbReference type="EMBL" id="LIAE01008423">
    <property type="protein sequence ID" value="PAV74076.1"/>
    <property type="molecule type" value="Genomic_DNA"/>
</dbReference>
<feature type="compositionally biased region" description="Basic and acidic residues" evidence="1">
    <location>
        <begin position="243"/>
        <end position="254"/>
    </location>
</feature>
<evidence type="ECO:0000256" key="1">
    <source>
        <dbReference type="SAM" id="MobiDB-lite"/>
    </source>
</evidence>
<accession>A0A2A2KJ57</accession>
<feature type="compositionally biased region" description="Basic residues" evidence="1">
    <location>
        <begin position="255"/>
        <end position="264"/>
    </location>
</feature>
<feature type="compositionally biased region" description="Basic and acidic residues" evidence="1">
    <location>
        <begin position="199"/>
        <end position="216"/>
    </location>
</feature>
<feature type="compositionally biased region" description="Basic and acidic residues" evidence="1">
    <location>
        <begin position="546"/>
        <end position="555"/>
    </location>
</feature>
<gene>
    <name evidence="2" type="ORF">WR25_22580</name>
</gene>
<evidence type="ECO:0000313" key="2">
    <source>
        <dbReference type="EMBL" id="PAV74076.1"/>
    </source>
</evidence>
<evidence type="ECO:0000313" key="3">
    <source>
        <dbReference type="Proteomes" id="UP000218231"/>
    </source>
</evidence>
<protein>
    <submittedName>
        <fullName evidence="2">Uncharacterized protein</fullName>
    </submittedName>
</protein>
<feature type="region of interest" description="Disordered" evidence="1">
    <location>
        <begin position="535"/>
        <end position="566"/>
    </location>
</feature>
<feature type="region of interest" description="Disordered" evidence="1">
    <location>
        <begin position="75"/>
        <end position="113"/>
    </location>
</feature>
<organism evidence="2 3">
    <name type="scientific">Diploscapter pachys</name>
    <dbReference type="NCBI Taxonomy" id="2018661"/>
    <lineage>
        <taxon>Eukaryota</taxon>
        <taxon>Metazoa</taxon>
        <taxon>Ecdysozoa</taxon>
        <taxon>Nematoda</taxon>
        <taxon>Chromadorea</taxon>
        <taxon>Rhabditida</taxon>
        <taxon>Rhabditina</taxon>
        <taxon>Rhabditomorpha</taxon>
        <taxon>Rhabditoidea</taxon>
        <taxon>Rhabditidae</taxon>
        <taxon>Diploscapter</taxon>
    </lineage>
</organism>
<feature type="compositionally biased region" description="Acidic residues" evidence="1">
    <location>
        <begin position="75"/>
        <end position="85"/>
    </location>
</feature>
<name>A0A2A2KJ57_9BILA</name>
<dbReference type="Proteomes" id="UP000218231">
    <property type="component" value="Unassembled WGS sequence"/>
</dbReference>
<feature type="compositionally biased region" description="Polar residues" evidence="1">
    <location>
        <begin position="182"/>
        <end position="198"/>
    </location>
</feature>